<dbReference type="PANTHER" id="PTHR43730:SF1">
    <property type="entry name" value="BETA-MANNOSIDASE"/>
    <property type="match status" value="1"/>
</dbReference>
<dbReference type="EMBL" id="GL453303">
    <property type="protein sequence ID" value="EFN76236.1"/>
    <property type="molecule type" value="Genomic_DNA"/>
</dbReference>
<evidence type="ECO:0000256" key="16">
    <source>
        <dbReference type="ARBA" id="ARBA00033445"/>
    </source>
</evidence>
<comment type="catalytic activity">
    <reaction evidence="1">
        <text>Hydrolysis of terminal, non-reducing beta-D-mannose residues in beta-D-mannosides.</text>
        <dbReference type="EC" id="3.2.1.25"/>
    </reaction>
</comment>
<evidence type="ECO:0000256" key="11">
    <source>
        <dbReference type="ARBA" id="ARBA00023157"/>
    </source>
</evidence>
<dbReference type="InterPro" id="IPR013783">
    <property type="entry name" value="Ig-like_fold"/>
</dbReference>
<keyword evidence="13" id="KW-0458">Lysosome</keyword>
<evidence type="ECO:0000256" key="3">
    <source>
        <dbReference type="ARBA" id="ARBA00004371"/>
    </source>
</evidence>
<dbReference type="SUPFAM" id="SSF49785">
    <property type="entry name" value="Galactose-binding domain-like"/>
    <property type="match status" value="1"/>
</dbReference>
<feature type="compositionally biased region" description="Basic and acidic residues" evidence="17">
    <location>
        <begin position="405"/>
        <end position="420"/>
    </location>
</feature>
<feature type="domain" description="Mannosidase Ig/CBM-like" evidence="20">
    <location>
        <begin position="1442"/>
        <end position="1542"/>
    </location>
</feature>
<dbReference type="OMA" id="IEGRWKM"/>
<evidence type="ECO:0000313" key="22">
    <source>
        <dbReference type="EMBL" id="EFN76236.1"/>
    </source>
</evidence>
<feature type="domain" description="Glycoside hydrolase family 2 catalytic" evidence="18">
    <location>
        <begin position="1140"/>
        <end position="1297"/>
    </location>
</feature>
<dbReference type="FunCoup" id="E2C737">
    <property type="interactions" value="484"/>
</dbReference>
<dbReference type="Proteomes" id="UP000008237">
    <property type="component" value="Unassembled WGS sequence"/>
</dbReference>
<feature type="domain" description="Beta-mannosidase Ig-fold" evidence="19">
    <location>
        <begin position="1567"/>
        <end position="1629"/>
    </location>
</feature>
<dbReference type="FunFam" id="3.20.20.80:FF:000035">
    <property type="entry name" value="Mannosidase beta"/>
    <property type="match status" value="1"/>
</dbReference>
<dbReference type="InterPro" id="IPR050887">
    <property type="entry name" value="Beta-mannosidase_GH2"/>
</dbReference>
<name>E2C737_HARSA</name>
<dbReference type="InterPro" id="IPR008979">
    <property type="entry name" value="Galactose-bd-like_sf"/>
</dbReference>
<feature type="compositionally biased region" description="Basic and acidic residues" evidence="17">
    <location>
        <begin position="504"/>
        <end position="525"/>
    </location>
</feature>
<feature type="compositionally biased region" description="Polar residues" evidence="17">
    <location>
        <begin position="698"/>
        <end position="722"/>
    </location>
</feature>
<dbReference type="Pfam" id="PF22666">
    <property type="entry name" value="Glyco_hydro_2_N2"/>
    <property type="match status" value="1"/>
</dbReference>
<dbReference type="InterPro" id="IPR006103">
    <property type="entry name" value="Glyco_hydro_2_cat"/>
</dbReference>
<feature type="compositionally biased region" description="Low complexity" evidence="17">
    <location>
        <begin position="118"/>
        <end position="131"/>
    </location>
</feature>
<evidence type="ECO:0000256" key="8">
    <source>
        <dbReference type="ARBA" id="ARBA00015707"/>
    </source>
</evidence>
<proteinExistence type="inferred from homology"/>
<keyword evidence="10" id="KW-0378">Hydrolase</keyword>
<dbReference type="GO" id="GO:0006516">
    <property type="term" value="P:glycoprotein catabolic process"/>
    <property type="evidence" value="ECO:0007669"/>
    <property type="project" value="TreeGrafter"/>
</dbReference>
<keyword evidence="23" id="KW-1185">Reference proteome</keyword>
<evidence type="ECO:0000256" key="9">
    <source>
        <dbReference type="ARBA" id="ARBA00022729"/>
    </source>
</evidence>
<dbReference type="Pfam" id="PF17786">
    <property type="entry name" value="Mannosidase_ig"/>
    <property type="match status" value="1"/>
</dbReference>
<feature type="domain" description="Beta-mannosidase-like galactose-binding" evidence="21">
    <location>
        <begin position="774"/>
        <end position="938"/>
    </location>
</feature>
<dbReference type="InterPro" id="IPR041447">
    <property type="entry name" value="Mannosidase_ig"/>
</dbReference>
<evidence type="ECO:0000256" key="15">
    <source>
        <dbReference type="ARBA" id="ARBA00032581"/>
    </source>
</evidence>
<gene>
    <name evidence="22" type="ORF">EAI_14560</name>
</gene>
<evidence type="ECO:0000259" key="18">
    <source>
        <dbReference type="Pfam" id="PF02836"/>
    </source>
</evidence>
<comment type="function">
    <text evidence="2">Exoglycosidase that cleaves the single beta-linked mannose residue from the non-reducing end of all N-linked glycoprotein oligosaccharides.</text>
</comment>
<dbReference type="Gene3D" id="2.60.40.10">
    <property type="entry name" value="Immunoglobulins"/>
    <property type="match status" value="3"/>
</dbReference>
<keyword evidence="11" id="KW-1015">Disulfide bond</keyword>
<dbReference type="SUPFAM" id="SSF51445">
    <property type="entry name" value="(Trans)glycosidases"/>
    <property type="match status" value="1"/>
</dbReference>
<evidence type="ECO:0000256" key="14">
    <source>
        <dbReference type="ARBA" id="ARBA00023295"/>
    </source>
</evidence>
<evidence type="ECO:0000256" key="5">
    <source>
        <dbReference type="ARBA" id="ARBA00007401"/>
    </source>
</evidence>
<evidence type="ECO:0000256" key="6">
    <source>
        <dbReference type="ARBA" id="ARBA00011245"/>
    </source>
</evidence>
<comment type="pathway">
    <text evidence="4">Glycan metabolism; N-glycan degradation.</text>
</comment>
<comment type="similarity">
    <text evidence="5">Belongs to the glycosyl hydrolase 2 family.</text>
</comment>
<sequence length="1648" mass="188854">MEREKKERLAKELESQMMKQQLIGMGIYEGTETYEQMKDLLGFLNNSETTLNVATDNKHTRKKDNEQHSDNECLSEMRSETDASQEQMVVTQDLPKVTYKPSHTLPTVVQQERKSSRHSSSPESSPLSTNSTIFDVRSSVQRCKSTENDEAVTTTTLEKHEQTGTNRPVLSKPGNSTQECQNSSPDTKTREMQCAMQSTYYQQLERWRMNPFDVCINENDVPLQQPRSRLAARKCAPSSGCHNKTYTSEQHDQKMRALGQHLREMADLWYSWQRPANAKFEWGVPIEVGTANGSLDRKPVTEPKTELIKAEYTYRDSYERSSKRKANSLIARECASLNKDSSSDEDDQYEFARIKKKKTQSDDKSSNVADHANQQHARAGGKREAAMSIARNSHDDDNSNDDEDIKSPHGRKIENEKNERLSPVLTAYPKRTIPPTPKARANLYRMRRGGAVSKLSLKLQRNDKNEEMERIKNQKKDNVMTDEEIRHKLEEDEEEEEEEVVAILRKDVETRSSKEAKSRLQERRLLSSNAERLGDMPTGGKERNNKQQGNKEKADLDEQRKNEDKFSKLENKNVSWEHHLLDDDEMDQEPASQNGNRHEKIAVSTNNISCPICNKPFPPDKIENHAADCDQFEINDEENADDTNLLTCNICDNYKTTDGVEYQQHVRRCIDNKKDKRHLHRSDDVDIVSITSSHRTYKPSNQKTASSSPETNMDQLPSHNNYLPAYRTSNPLPGNMKFFTLVLCISSLIGVKCQIITLSGIWNGTINGCDLRFSGTVPGGIYTDLYMDNIIEDNLLGANDMNNRWVGNQSVTYTKEFIVSNDFLKAHRLVLIFHGVDTFSNITLNDHAIGETSNMFLRYTFDVTDHILEGQNILRVAFHSAVKVAENLYNEQKKSYIVRPVCVPKEYNGVCHVNHIRKMQASFSWDWGPAFPSIGIWKDVELIPVNDIMMNDVTADICRENDAWHILVTIFLEITQSRSNEAQSIVVTSASALHISHDKVISNISEIRLDTSKRYANFSIQLTVPVDAVETWWPNGYGKQQLYTLSTTATTVYDVSQKEIHVGFRTVELVEEPLEKGRSFYFRVNGVPIFAKGSNFIPASIFPELSAKEETIRHLLSSVKETHMNMLRVWGGGVYESDLFYDLADEYGIMIWQDFMFACAMYPTIDSFLRNVKEEVVQNVIRLKNHPSIVLWAGNNENEAALYGNWYGTGSAEIYKTDYVKLYVNLIKREVEILDPTRPFLVSSPGNGVYEEIYNYTGVDPYSNIYGDVHYYNYIRNGWDVSQYPRTRFCSEYGFQSWPSIYTVATAVETARDFDLDSEFVKHRQHLPMGNQFMKLLISQNFVVPQSNDSLRNFANYVYLSQVNQAVSIKIETEGYRQLKSEVNSVSEGMTMGALYWQLNDVWQAPSWSSIDIEGRWKMLHYYAKDFFAPIIVTPRLMSSDELTIYVVSDRLYWLTNCQLDIHVYNWKSMTPIYTKSYHNIIVPPNKAVRITTFWFDVFLSQAGCGSLQTAKKSCVVTLSFKDESRSLIAPVNYVYPTALKNVDIAVANVTMRIENYLPGKVFNYPDFKVILTTDNIALFVWLEVGNIRGRFSENGFHMFEQRKEVIFHAHEATTVELLRDNIKMTTLSGIYNAQEDLADDVGTENAH</sequence>
<feature type="compositionally biased region" description="Acidic residues" evidence="17">
    <location>
        <begin position="491"/>
        <end position="500"/>
    </location>
</feature>
<dbReference type="Pfam" id="PF02836">
    <property type="entry name" value="Glyco_hydro_2_C"/>
    <property type="match status" value="1"/>
</dbReference>
<dbReference type="InterPro" id="IPR041625">
    <property type="entry name" value="Beta-mannosidase_Ig"/>
</dbReference>
<evidence type="ECO:0000259" key="21">
    <source>
        <dbReference type="Pfam" id="PF22666"/>
    </source>
</evidence>
<organism evidence="23">
    <name type="scientific">Harpegnathos saltator</name>
    <name type="common">Jerdon's jumping ant</name>
    <dbReference type="NCBI Taxonomy" id="610380"/>
    <lineage>
        <taxon>Eukaryota</taxon>
        <taxon>Metazoa</taxon>
        <taxon>Ecdysozoa</taxon>
        <taxon>Arthropoda</taxon>
        <taxon>Hexapoda</taxon>
        <taxon>Insecta</taxon>
        <taxon>Pterygota</taxon>
        <taxon>Neoptera</taxon>
        <taxon>Endopterygota</taxon>
        <taxon>Hymenoptera</taxon>
        <taxon>Apocrita</taxon>
        <taxon>Aculeata</taxon>
        <taxon>Formicoidea</taxon>
        <taxon>Formicidae</taxon>
        <taxon>Ponerinae</taxon>
        <taxon>Ponerini</taxon>
        <taxon>Harpegnathos</taxon>
    </lineage>
</organism>
<dbReference type="InterPro" id="IPR036156">
    <property type="entry name" value="Beta-gal/glucu_dom_sf"/>
</dbReference>
<feature type="region of interest" description="Disordered" evidence="17">
    <location>
        <begin position="463"/>
        <end position="571"/>
    </location>
</feature>
<feature type="compositionally biased region" description="Polar residues" evidence="17">
    <location>
        <begin position="163"/>
        <end position="186"/>
    </location>
</feature>
<evidence type="ECO:0000256" key="2">
    <source>
        <dbReference type="ARBA" id="ARBA00003150"/>
    </source>
</evidence>
<feature type="compositionally biased region" description="Basic and acidic residues" evidence="17">
    <location>
        <begin position="63"/>
        <end position="81"/>
    </location>
</feature>
<dbReference type="GO" id="GO:0005975">
    <property type="term" value="P:carbohydrate metabolic process"/>
    <property type="evidence" value="ECO:0007669"/>
    <property type="project" value="InterPro"/>
</dbReference>
<dbReference type="Gene3D" id="3.20.20.80">
    <property type="entry name" value="Glycosidases"/>
    <property type="match status" value="1"/>
</dbReference>
<evidence type="ECO:0000256" key="4">
    <source>
        <dbReference type="ARBA" id="ARBA00004740"/>
    </source>
</evidence>
<keyword evidence="14" id="KW-0326">Glycosidase</keyword>
<evidence type="ECO:0000256" key="10">
    <source>
        <dbReference type="ARBA" id="ARBA00022801"/>
    </source>
</evidence>
<dbReference type="SUPFAM" id="SSF49303">
    <property type="entry name" value="beta-Galactosidase/glucuronidase domain"/>
    <property type="match status" value="2"/>
</dbReference>
<reference evidence="22 23" key="1">
    <citation type="journal article" date="2010" name="Science">
        <title>Genomic comparison of the ants Camponotus floridanus and Harpegnathos saltator.</title>
        <authorList>
            <person name="Bonasio R."/>
            <person name="Zhang G."/>
            <person name="Ye C."/>
            <person name="Mutti N.S."/>
            <person name="Fang X."/>
            <person name="Qin N."/>
            <person name="Donahue G."/>
            <person name="Yang P."/>
            <person name="Li Q."/>
            <person name="Li C."/>
            <person name="Zhang P."/>
            <person name="Huang Z."/>
            <person name="Berger S.L."/>
            <person name="Reinberg D."/>
            <person name="Wang J."/>
            <person name="Liebig J."/>
        </authorList>
    </citation>
    <scope>NUCLEOTIDE SEQUENCE [LARGE SCALE GENOMIC DNA]</scope>
    <source>
        <strain evidence="22 23">R22 G/1</strain>
    </source>
</reference>
<dbReference type="GO" id="GO:0005764">
    <property type="term" value="C:lysosome"/>
    <property type="evidence" value="ECO:0007669"/>
    <property type="project" value="UniProtKB-SubCell"/>
</dbReference>
<accession>E2C737</accession>
<evidence type="ECO:0000256" key="13">
    <source>
        <dbReference type="ARBA" id="ARBA00023228"/>
    </source>
</evidence>
<feature type="region of interest" description="Disordered" evidence="17">
    <location>
        <begin position="690"/>
        <end position="722"/>
    </location>
</feature>
<evidence type="ECO:0000256" key="17">
    <source>
        <dbReference type="SAM" id="MobiDB-lite"/>
    </source>
</evidence>
<evidence type="ECO:0000256" key="1">
    <source>
        <dbReference type="ARBA" id="ARBA00000829"/>
    </source>
</evidence>
<dbReference type="InterPro" id="IPR054593">
    <property type="entry name" value="Beta-mannosidase-like_N2"/>
</dbReference>
<feature type="compositionally biased region" description="Basic and acidic residues" evidence="17">
    <location>
        <begin position="463"/>
        <end position="490"/>
    </location>
</feature>
<keyword evidence="9" id="KW-0732">Signal</keyword>
<comment type="subcellular location">
    <subcellularLocation>
        <location evidence="3">Lysosome</location>
    </subcellularLocation>
</comment>
<feature type="region of interest" description="Disordered" evidence="17">
    <location>
        <begin position="55"/>
        <end position="191"/>
    </location>
</feature>
<evidence type="ECO:0000259" key="20">
    <source>
        <dbReference type="Pfam" id="PF17786"/>
    </source>
</evidence>
<dbReference type="InterPro" id="IPR017853">
    <property type="entry name" value="GH"/>
</dbReference>
<evidence type="ECO:0000256" key="7">
    <source>
        <dbReference type="ARBA" id="ARBA00012754"/>
    </source>
</evidence>
<dbReference type="Gene3D" id="2.60.120.260">
    <property type="entry name" value="Galactose-binding domain-like"/>
    <property type="match status" value="1"/>
</dbReference>
<dbReference type="OrthoDB" id="7536094at2759"/>
<dbReference type="STRING" id="610380.E2C737"/>
<comment type="subunit">
    <text evidence="6">Monomer.</text>
</comment>
<evidence type="ECO:0000259" key="19">
    <source>
        <dbReference type="Pfam" id="PF17753"/>
    </source>
</evidence>
<dbReference type="InParanoid" id="E2C737"/>
<evidence type="ECO:0000313" key="23">
    <source>
        <dbReference type="Proteomes" id="UP000008237"/>
    </source>
</evidence>
<feature type="compositionally biased region" description="Basic and acidic residues" evidence="17">
    <location>
        <begin position="540"/>
        <end position="571"/>
    </location>
</feature>
<feature type="region of interest" description="Disordered" evidence="17">
    <location>
        <begin position="355"/>
        <end position="437"/>
    </location>
</feature>
<dbReference type="PANTHER" id="PTHR43730">
    <property type="entry name" value="BETA-MANNOSIDASE"/>
    <property type="match status" value="1"/>
</dbReference>
<dbReference type="EC" id="3.2.1.25" evidence="7"/>
<keyword evidence="12" id="KW-0325">Glycoprotein</keyword>
<evidence type="ECO:0000256" key="12">
    <source>
        <dbReference type="ARBA" id="ARBA00023180"/>
    </source>
</evidence>
<protein>
    <recommendedName>
        <fullName evidence="8">Beta-mannosidase</fullName>
        <ecNumber evidence="7">3.2.1.25</ecNumber>
    </recommendedName>
    <alternativeName>
        <fullName evidence="15">Lysosomal beta A mannosidase</fullName>
    </alternativeName>
    <alternativeName>
        <fullName evidence="16">Mannanase</fullName>
    </alternativeName>
</protein>
<dbReference type="FunFam" id="2.60.120.260:FF:000060">
    <property type="entry name" value="Probable beta-mannosidase"/>
    <property type="match status" value="1"/>
</dbReference>
<dbReference type="GO" id="GO:0004567">
    <property type="term" value="F:beta-mannosidase activity"/>
    <property type="evidence" value="ECO:0007669"/>
    <property type="project" value="UniProtKB-EC"/>
</dbReference>
<dbReference type="Pfam" id="PF17753">
    <property type="entry name" value="Ig_mannosidase"/>
    <property type="match status" value="1"/>
</dbReference>